<keyword evidence="1 2" id="KW-0472">Membrane</keyword>
<protein>
    <recommendedName>
        <fullName evidence="1">ATP synthase protein I</fullName>
    </recommendedName>
</protein>
<dbReference type="Pfam" id="PF09527">
    <property type="entry name" value="ATPase_gene1"/>
    <property type="match status" value="1"/>
</dbReference>
<comment type="caution">
    <text evidence="3">The sequence shown here is derived from an EMBL/GenBank/DDBJ whole genome shotgun (WGS) entry which is preliminary data.</text>
</comment>
<dbReference type="InterPro" id="IPR032820">
    <property type="entry name" value="ATPase_put"/>
</dbReference>
<keyword evidence="1" id="KW-0406">Ion transport</keyword>
<organism evidence="3 4">
    <name type="scientific">Parasphingopyxis lamellibrachiae</name>
    <dbReference type="NCBI Taxonomy" id="680125"/>
    <lineage>
        <taxon>Bacteria</taxon>
        <taxon>Pseudomonadati</taxon>
        <taxon>Pseudomonadota</taxon>
        <taxon>Alphaproteobacteria</taxon>
        <taxon>Sphingomonadales</taxon>
        <taxon>Sphingomonadaceae</taxon>
        <taxon>Parasphingopyxis</taxon>
    </lineage>
</organism>
<sequence>MAEKETAQDPFVAEDSRLESLEERLQAAQRAEEIRSGKRNKVPAKGYSQGNRVLAEMIGGPVGGGVIGWLLDLWFNTFPWLMLAMMFLGFAVGIRNVFRIAKERPE</sequence>
<evidence type="ECO:0000256" key="2">
    <source>
        <dbReference type="SAM" id="Phobius"/>
    </source>
</evidence>
<comment type="similarity">
    <text evidence="1">Belongs to the bacterial AtpI family.</text>
</comment>
<comment type="function">
    <text evidence="1">A possible function for this protein is to guide the assembly of the membrane sector of the ATPase enzyme complex.</text>
</comment>
<keyword evidence="1" id="KW-0375">Hydrogen ion transport</keyword>
<dbReference type="OrthoDB" id="15401at2"/>
<feature type="transmembrane region" description="Helical" evidence="2">
    <location>
        <begin position="77"/>
        <end position="98"/>
    </location>
</feature>
<dbReference type="PIRSF" id="PIRSF032126">
    <property type="entry name" value="F0F1_ATP_synthase_subunit_I"/>
    <property type="match status" value="1"/>
</dbReference>
<dbReference type="GO" id="GO:0045259">
    <property type="term" value="C:proton-transporting ATP synthase complex"/>
    <property type="evidence" value="ECO:0007669"/>
    <property type="project" value="UniProtKB-UniRule"/>
</dbReference>
<feature type="transmembrane region" description="Helical" evidence="2">
    <location>
        <begin position="53"/>
        <end position="71"/>
    </location>
</feature>
<dbReference type="InterPro" id="IPR016989">
    <property type="entry name" value="Atp1_alphaprobac"/>
</dbReference>
<name>A0A3D9FDT6_9SPHN</name>
<gene>
    <name evidence="3" type="ORF">DFR46_0958</name>
</gene>
<keyword evidence="2" id="KW-1133">Transmembrane helix</keyword>
<accession>A0A3D9FDT6</accession>
<reference evidence="3 4" key="1">
    <citation type="submission" date="2018-07" db="EMBL/GenBank/DDBJ databases">
        <title>Genomic Encyclopedia of Type Strains, Phase IV (KMG-IV): sequencing the most valuable type-strain genomes for metagenomic binning, comparative biology and taxonomic classification.</title>
        <authorList>
            <person name="Goeker M."/>
        </authorList>
    </citation>
    <scope>NUCLEOTIDE SEQUENCE [LARGE SCALE GENOMIC DNA]</scope>
    <source>
        <strain evidence="3 4">DSM 26725</strain>
    </source>
</reference>
<dbReference type="RefSeq" id="WP_116235409.1">
    <property type="nucleotide sequence ID" value="NZ_QRDP01000004.1"/>
</dbReference>
<keyword evidence="1" id="KW-0813">Transport</keyword>
<keyword evidence="2" id="KW-0812">Transmembrane</keyword>
<evidence type="ECO:0000313" key="3">
    <source>
        <dbReference type="EMBL" id="RED15949.1"/>
    </source>
</evidence>
<keyword evidence="4" id="KW-1185">Reference proteome</keyword>
<dbReference type="GO" id="GO:1902600">
    <property type="term" value="P:proton transmembrane transport"/>
    <property type="evidence" value="ECO:0007669"/>
    <property type="project" value="UniProtKB-KW"/>
</dbReference>
<proteinExistence type="inferred from homology"/>
<evidence type="ECO:0000313" key="4">
    <source>
        <dbReference type="Proteomes" id="UP000256310"/>
    </source>
</evidence>
<evidence type="ECO:0000256" key="1">
    <source>
        <dbReference type="PIRNR" id="PIRNR032126"/>
    </source>
</evidence>
<dbReference type="AlphaFoldDB" id="A0A3D9FDT6"/>
<dbReference type="EMBL" id="QRDP01000004">
    <property type="protein sequence ID" value="RED15949.1"/>
    <property type="molecule type" value="Genomic_DNA"/>
</dbReference>
<dbReference type="Proteomes" id="UP000256310">
    <property type="component" value="Unassembled WGS sequence"/>
</dbReference>